<comment type="caution">
    <text evidence="1">The sequence shown here is derived from an EMBL/GenBank/DDBJ whole genome shotgun (WGS) entry which is preliminary data.</text>
</comment>
<dbReference type="EMBL" id="BLRW01000330">
    <property type="protein sequence ID" value="GFP24087.1"/>
    <property type="molecule type" value="Genomic_DNA"/>
</dbReference>
<organism evidence="1 2">
    <name type="scientific">Candidatus Hakubella thermalkaliphila</name>
    <dbReference type="NCBI Taxonomy" id="2754717"/>
    <lineage>
        <taxon>Bacteria</taxon>
        <taxon>Bacillati</taxon>
        <taxon>Actinomycetota</taxon>
        <taxon>Actinomycetota incertae sedis</taxon>
        <taxon>Candidatus Hakubellales</taxon>
        <taxon>Candidatus Hakubellaceae</taxon>
        <taxon>Candidatus Hakubella</taxon>
    </lineage>
</organism>
<proteinExistence type="predicted"/>
<accession>A0A6V8NVB4</accession>
<protein>
    <submittedName>
        <fullName evidence="1">Uncharacterized protein</fullName>
    </submittedName>
</protein>
<gene>
    <name evidence="1" type="ORF">HKBW3S09_01553</name>
</gene>
<evidence type="ECO:0000313" key="1">
    <source>
        <dbReference type="EMBL" id="GFP24087.1"/>
    </source>
</evidence>
<evidence type="ECO:0000313" key="2">
    <source>
        <dbReference type="Proteomes" id="UP000585609"/>
    </source>
</evidence>
<reference evidence="1 2" key="1">
    <citation type="journal article" date="2020" name="Front. Microbiol.">
        <title>Single-cell genomics of novel Actinobacteria with the Wood-Ljungdahl pathway discovered in a serpentinizing system.</title>
        <authorList>
            <person name="Merino N."/>
            <person name="Kawai M."/>
            <person name="Boyd E.S."/>
            <person name="Colman D.R."/>
            <person name="McGlynn S.E."/>
            <person name="Nealson K.H."/>
            <person name="Kurokawa K."/>
            <person name="Hongoh Y."/>
        </authorList>
    </citation>
    <scope>NUCLEOTIDE SEQUENCE [LARGE SCALE GENOMIC DNA]</scope>
    <source>
        <strain evidence="1 2">S09_30</strain>
    </source>
</reference>
<sequence length="53" mass="5856">LIREDLEHGQLLSWTERKRQLATAAEALLPDYTAGGEMTIFTALDNEGFYAAG</sequence>
<name>A0A6V8NVB4_9ACTN</name>
<feature type="non-terminal residue" evidence="1">
    <location>
        <position position="1"/>
    </location>
</feature>
<dbReference type="Proteomes" id="UP000585609">
    <property type="component" value="Unassembled WGS sequence"/>
</dbReference>
<dbReference type="AlphaFoldDB" id="A0A6V8NVB4"/>